<dbReference type="InterPro" id="IPR014756">
    <property type="entry name" value="Ig_E-set"/>
</dbReference>
<evidence type="ECO:0000256" key="1">
    <source>
        <dbReference type="ARBA" id="ARBA00004177"/>
    </source>
</evidence>
<comment type="subcellular location">
    <subcellularLocation>
        <location evidence="1">Endosome</location>
    </subcellularLocation>
</comment>
<evidence type="ECO:0000256" key="3">
    <source>
        <dbReference type="ARBA" id="ARBA00022753"/>
    </source>
</evidence>
<evidence type="ECO:0000256" key="4">
    <source>
        <dbReference type="ARBA" id="ARBA00067597"/>
    </source>
</evidence>
<organism evidence="7 8">
    <name type="scientific">Oryctes borbonicus</name>
    <dbReference type="NCBI Taxonomy" id="1629725"/>
    <lineage>
        <taxon>Eukaryota</taxon>
        <taxon>Metazoa</taxon>
        <taxon>Ecdysozoa</taxon>
        <taxon>Arthropoda</taxon>
        <taxon>Hexapoda</taxon>
        <taxon>Insecta</taxon>
        <taxon>Pterygota</taxon>
        <taxon>Neoptera</taxon>
        <taxon>Endopterygota</taxon>
        <taxon>Coleoptera</taxon>
        <taxon>Polyphaga</taxon>
        <taxon>Scarabaeiformia</taxon>
        <taxon>Scarabaeidae</taxon>
        <taxon>Dynastinae</taxon>
        <taxon>Oryctes</taxon>
    </lineage>
</organism>
<evidence type="ECO:0000313" key="8">
    <source>
        <dbReference type="Proteomes" id="UP000051574"/>
    </source>
</evidence>
<reference evidence="7 8" key="1">
    <citation type="submission" date="2015-09" db="EMBL/GenBank/DDBJ databases">
        <title>Draft genome of the scarab beetle Oryctes borbonicus.</title>
        <authorList>
            <person name="Meyer J.M."/>
            <person name="Markov G.V."/>
            <person name="Baskaran P."/>
            <person name="Herrmann M."/>
            <person name="Sommer R.J."/>
            <person name="Roedelsperger C."/>
        </authorList>
    </citation>
    <scope>NUCLEOTIDE SEQUENCE [LARGE SCALE GENOMIC DNA]</scope>
    <source>
        <strain evidence="7">OB123</strain>
        <tissue evidence="7">Whole animal</tissue>
    </source>
</reference>
<dbReference type="PANTHER" id="PTHR12233">
    <property type="entry name" value="VACUOLAR PROTEIN SORTING 26 RELATED"/>
    <property type="match status" value="1"/>
</dbReference>
<evidence type="ECO:0000256" key="2">
    <source>
        <dbReference type="ARBA" id="ARBA00009100"/>
    </source>
</evidence>
<dbReference type="EMBL" id="LJIG01016069">
    <property type="protein sequence ID" value="KRT81707.1"/>
    <property type="molecule type" value="Genomic_DNA"/>
</dbReference>
<feature type="non-terminal residue" evidence="7">
    <location>
        <position position="287"/>
    </location>
</feature>
<comment type="subunit">
    <text evidence="6">Component of the commander complex that is essential for endosomal recycling of transmembrane cargos; the commander complex is composed of the CCC subcomplex and the retriever subcomplex. Component of the heterotrimeric retriever complex consisting of VPS26C, VPS29 and VPS35L; within the complex interacts with VPS35L. Interacts with SNX17 (via C-terminus); the interaction is direct and associates SNX17 with the retriever complex. Interacts with SNX31; the interaction is direct.</text>
</comment>
<dbReference type="Gene3D" id="2.60.40.640">
    <property type="match status" value="2"/>
</dbReference>
<accession>A0A0T6B3J5</accession>
<comment type="similarity">
    <text evidence="2">Belongs to the VPS26 family.</text>
</comment>
<comment type="caution">
    <text evidence="7">The sequence shown here is derived from an EMBL/GenBank/DDBJ whole genome shotgun (WGS) entry which is preliminary data.</text>
</comment>
<dbReference type="GO" id="GO:0006886">
    <property type="term" value="P:intracellular protein transport"/>
    <property type="evidence" value="ECO:0007669"/>
    <property type="project" value="InterPro"/>
</dbReference>
<evidence type="ECO:0000256" key="6">
    <source>
        <dbReference type="ARBA" id="ARBA00093474"/>
    </source>
</evidence>
<evidence type="ECO:0000313" key="7">
    <source>
        <dbReference type="EMBL" id="KRT81707.1"/>
    </source>
</evidence>
<dbReference type="Proteomes" id="UP000051574">
    <property type="component" value="Unassembled WGS sequence"/>
</dbReference>
<dbReference type="GO" id="GO:0005768">
    <property type="term" value="C:endosome"/>
    <property type="evidence" value="ECO:0007669"/>
    <property type="project" value="UniProtKB-SubCell"/>
</dbReference>
<gene>
    <name evidence="7" type="ORF">AMK59_5228</name>
</gene>
<evidence type="ECO:0000256" key="5">
    <source>
        <dbReference type="ARBA" id="ARBA00093280"/>
    </source>
</evidence>
<name>A0A0T6B3J5_9SCAR</name>
<comment type="function">
    <text evidence="5">Component of the commander complex that is essential for endosomal recycling of transmembrane cargos; the commander complex is composed of the CCC subcomplex and the retriever subcomplex. Component of the retriever complex, which is a heterotrimeric complex related to retromer cargo-selective complex (CSC) and essential for retromer-independent retrieval and recycling of numerous cargos such as integrin alpha-5/beta-1 (ITGA5:ITGB1). The recruitment of the retriever complex to the endosomal membrane involves CCC and WASH complexes. In the endosomes, drives the retriever and recycling of NxxY-motif-containing cargo proteins by coupling to SNX17, a cargo essential for the homeostatic maintenance of numerous cell surface proteins associated with processes that include cell migration, cell adhesion, nutrient supply and cell signaling.</text>
</comment>
<dbReference type="OrthoDB" id="10263384at2759"/>
<sequence length="287" mass="32025">MSSLEIKLKKVDKVYQEGEKVSGVIVINSNSDLKHDGITLIMEGYVNLQLSSKNVGILEAFYNSVKPIQLVSVTCEVSGPGRIPAGCTQIPFEVPLQPKQNRELYETYHGVFINITYCLKCDVKRSFLSKDLQKTQQFLVQYASKAVDPPRPVSFSISPASLTPNNANVPNFLIKGKFDSTRCSVSSPLTGYLSIEHCEVAIKSIELQLVRVETCGCAEGYAREATEIQNIQIGDGNIPHNTEIPIYMIFPRLFTCPSLIKVNFKIEFELNIVIVFEDDHLVSENFP</sequence>
<dbReference type="Pfam" id="PF03643">
    <property type="entry name" value="Vps26"/>
    <property type="match status" value="1"/>
</dbReference>
<dbReference type="InterPro" id="IPR014752">
    <property type="entry name" value="Arrestin-like_C"/>
</dbReference>
<dbReference type="InterPro" id="IPR028934">
    <property type="entry name" value="Vps26-related"/>
</dbReference>
<dbReference type="FunFam" id="2.60.40.640:FF:000009">
    <property type="entry name" value="Down syndrome critical region protein 3"/>
    <property type="match status" value="1"/>
</dbReference>
<proteinExistence type="inferred from homology"/>
<protein>
    <recommendedName>
        <fullName evidence="4">Vacuolar protein sorting-associated protein 26C</fullName>
    </recommendedName>
</protein>
<dbReference type="AlphaFoldDB" id="A0A0T6B3J5"/>
<keyword evidence="8" id="KW-1185">Reference proteome</keyword>
<keyword evidence="3" id="KW-0967">Endosome</keyword>
<dbReference type="SUPFAM" id="SSF81296">
    <property type="entry name" value="E set domains"/>
    <property type="match status" value="1"/>
</dbReference>